<feature type="region of interest" description="Disordered" evidence="1">
    <location>
        <begin position="197"/>
        <end position="224"/>
    </location>
</feature>
<name>A0ABR6TIE3_9FIRM</name>
<evidence type="ECO:0000259" key="2">
    <source>
        <dbReference type="Pfam" id="PF03413"/>
    </source>
</evidence>
<dbReference type="RefSeq" id="WP_185623222.1">
    <property type="nucleotide sequence ID" value="NZ_JABGBW010000001.1"/>
</dbReference>
<reference evidence="3 4" key="1">
    <citation type="submission" date="2020-05" db="EMBL/GenBank/DDBJ databases">
        <title>Draft genome of xy-202 and genomic insight in genome of the genus Peptostreptococcus.</title>
        <authorList>
            <person name="Zhang Z."/>
        </authorList>
    </citation>
    <scope>NUCLEOTIDE SEQUENCE [LARGE SCALE GENOMIC DNA]</scope>
    <source>
        <strain evidence="3 4">DSM 27025</strain>
    </source>
</reference>
<organism evidence="3 4">
    <name type="scientific">Peptostreptococcus canis</name>
    <dbReference type="NCBI Taxonomy" id="1159213"/>
    <lineage>
        <taxon>Bacteria</taxon>
        <taxon>Bacillati</taxon>
        <taxon>Bacillota</taxon>
        <taxon>Clostridia</taxon>
        <taxon>Peptostreptococcales</taxon>
        <taxon>Peptostreptococcaceae</taxon>
        <taxon>Peptostreptococcus</taxon>
    </lineage>
</organism>
<dbReference type="Pfam" id="PF03413">
    <property type="entry name" value="PepSY"/>
    <property type="match status" value="1"/>
</dbReference>
<dbReference type="Gene3D" id="3.10.450.40">
    <property type="match status" value="1"/>
</dbReference>
<feature type="domain" description="PepSY" evidence="2">
    <location>
        <begin position="66"/>
        <end position="112"/>
    </location>
</feature>
<evidence type="ECO:0000313" key="3">
    <source>
        <dbReference type="EMBL" id="MBC2575181.1"/>
    </source>
</evidence>
<comment type="caution">
    <text evidence="3">The sequence shown here is derived from an EMBL/GenBank/DDBJ whole genome shotgun (WGS) entry which is preliminary data.</text>
</comment>
<dbReference type="PROSITE" id="PS51257">
    <property type="entry name" value="PROKAR_LIPOPROTEIN"/>
    <property type="match status" value="1"/>
</dbReference>
<keyword evidence="4" id="KW-1185">Reference proteome</keyword>
<proteinExistence type="predicted"/>
<evidence type="ECO:0000313" key="4">
    <source>
        <dbReference type="Proteomes" id="UP000713904"/>
    </source>
</evidence>
<feature type="compositionally biased region" description="Low complexity" evidence="1">
    <location>
        <begin position="202"/>
        <end position="224"/>
    </location>
</feature>
<dbReference type="InterPro" id="IPR025711">
    <property type="entry name" value="PepSY"/>
</dbReference>
<dbReference type="EMBL" id="JABGBW010000001">
    <property type="protein sequence ID" value="MBC2575181.1"/>
    <property type="molecule type" value="Genomic_DNA"/>
</dbReference>
<accession>A0ABR6TIE3</accession>
<sequence length="224" mass="24175">MIIKLIKRNAGKILALSICTSMGLTLVGCKNSSDKDSKKTEIQNFIDLRTSDIVNQQQALLRFTTANKAGSVHSVELRLVEDKYMYTVDAVAKNKNEVILTIDGKTGKVVNTKDNGPVSQSIKGNYIDFVPVMDVDKAADSAIRNSKNKYIQVLGYKLFGNNGTNIYKFTLGNGDSKNVKTETIYIDGVTGELLDQESITESSGSSNNSASTTGGSNSNTAAEN</sequence>
<dbReference type="Proteomes" id="UP000713904">
    <property type="component" value="Unassembled WGS sequence"/>
</dbReference>
<evidence type="ECO:0000256" key="1">
    <source>
        <dbReference type="SAM" id="MobiDB-lite"/>
    </source>
</evidence>
<protein>
    <recommendedName>
        <fullName evidence="2">PepSY domain-containing protein</fullName>
    </recommendedName>
</protein>
<gene>
    <name evidence="3" type="ORF">HLB29_00585</name>
</gene>